<dbReference type="EMBL" id="HBHY01021486">
    <property type="protein sequence ID" value="CAE0152503.1"/>
    <property type="molecule type" value="Transcribed_RNA"/>
</dbReference>
<feature type="region of interest" description="Disordered" evidence="2">
    <location>
        <begin position="333"/>
        <end position="360"/>
    </location>
</feature>
<keyword evidence="1" id="KW-0195">Cyclin</keyword>
<sequence length="373" mass="41542">MPAAVTMRRLTPEQLEVARKAAQAARDFDVPPLESSAGWTFSRKQLRVHTRSRKEGIKATEEAKRRFRACELISKCSQMLKIPTQAIRVMTTAQTFFHRYYLFHNIVEGEWDFMDVATACLFLATKVEEHPKFLKHVLQATYHYRHGVHYPGGPNPSIPGNPTEADRDKIRDIERDVVAAMGFDLHVVSPHPKLSGISNVMLKACKDADRADLQAIWNVVVQNASLAINDAFYRIICLQHEPKKLALIALAQTEQKMVTAGQIKAFPDIKDAMGAQGPWWNAVFGDTSISREEMAELVDDFELQLFYKRRGQGKRAQPESTLGTVATAIPSREMTAPEVSPNRSSDDSIVEGAAPPAAKKARVEAVRPAVAAV</sequence>
<comment type="similarity">
    <text evidence="1">Belongs to the cyclin family.</text>
</comment>
<dbReference type="InterPro" id="IPR036915">
    <property type="entry name" value="Cyclin-like_sf"/>
</dbReference>
<evidence type="ECO:0000256" key="1">
    <source>
        <dbReference type="RuleBase" id="RU000383"/>
    </source>
</evidence>
<dbReference type="AlphaFoldDB" id="A0A7S3C2R8"/>
<dbReference type="SUPFAM" id="SSF47954">
    <property type="entry name" value="Cyclin-like"/>
    <property type="match status" value="1"/>
</dbReference>
<organism evidence="4">
    <name type="scientific">Prasinoderma singulare</name>
    <dbReference type="NCBI Taxonomy" id="676789"/>
    <lineage>
        <taxon>Eukaryota</taxon>
        <taxon>Viridiplantae</taxon>
        <taxon>Prasinodermophyta</taxon>
        <taxon>Prasinodermophyceae</taxon>
        <taxon>Prasinodermales</taxon>
        <taxon>Prasinodermaceae</taxon>
        <taxon>Prasinoderma</taxon>
    </lineage>
</organism>
<evidence type="ECO:0000256" key="2">
    <source>
        <dbReference type="SAM" id="MobiDB-lite"/>
    </source>
</evidence>
<evidence type="ECO:0000259" key="3">
    <source>
        <dbReference type="SMART" id="SM00385"/>
    </source>
</evidence>
<reference evidence="4" key="1">
    <citation type="submission" date="2021-01" db="EMBL/GenBank/DDBJ databases">
        <authorList>
            <person name="Corre E."/>
            <person name="Pelletier E."/>
            <person name="Niang G."/>
            <person name="Scheremetjew M."/>
            <person name="Finn R."/>
            <person name="Kale V."/>
            <person name="Holt S."/>
            <person name="Cochrane G."/>
            <person name="Meng A."/>
            <person name="Brown T."/>
            <person name="Cohen L."/>
        </authorList>
    </citation>
    <scope>NUCLEOTIDE SEQUENCE</scope>
    <source>
        <strain evidence="4">RCC927</strain>
    </source>
</reference>
<dbReference type="InterPro" id="IPR043198">
    <property type="entry name" value="Cyclin/Ssn8"/>
</dbReference>
<dbReference type="InterPro" id="IPR013763">
    <property type="entry name" value="Cyclin-like_dom"/>
</dbReference>
<dbReference type="SMART" id="SM00385">
    <property type="entry name" value="CYCLIN"/>
    <property type="match status" value="1"/>
</dbReference>
<dbReference type="GO" id="GO:0006357">
    <property type="term" value="P:regulation of transcription by RNA polymerase II"/>
    <property type="evidence" value="ECO:0007669"/>
    <property type="project" value="InterPro"/>
</dbReference>
<dbReference type="InterPro" id="IPR006671">
    <property type="entry name" value="Cyclin_N"/>
</dbReference>
<proteinExistence type="inferred from homology"/>
<dbReference type="Gene3D" id="1.10.472.10">
    <property type="entry name" value="Cyclin-like"/>
    <property type="match status" value="1"/>
</dbReference>
<gene>
    <name evidence="4" type="ORF">PSIN1315_LOCUS13751</name>
</gene>
<protein>
    <recommendedName>
        <fullName evidence="3">Cyclin-like domain-containing protein</fullName>
    </recommendedName>
</protein>
<evidence type="ECO:0000313" key="4">
    <source>
        <dbReference type="EMBL" id="CAE0152503.1"/>
    </source>
</evidence>
<dbReference type="GO" id="GO:0016538">
    <property type="term" value="F:cyclin-dependent protein serine/threonine kinase regulator activity"/>
    <property type="evidence" value="ECO:0007669"/>
    <property type="project" value="InterPro"/>
</dbReference>
<dbReference type="PANTHER" id="PTHR10026">
    <property type="entry name" value="CYCLIN"/>
    <property type="match status" value="1"/>
</dbReference>
<accession>A0A7S3C2R8</accession>
<dbReference type="Pfam" id="PF00134">
    <property type="entry name" value="Cyclin_N"/>
    <property type="match status" value="1"/>
</dbReference>
<feature type="domain" description="Cyclin-like" evidence="3">
    <location>
        <begin position="71"/>
        <end position="179"/>
    </location>
</feature>
<name>A0A7S3C2R8_9VIRI</name>